<dbReference type="AlphaFoldDB" id="A0A453BII8"/>
<reference evidence="1" key="5">
    <citation type="journal article" date="2021" name="G3 (Bethesda)">
        <title>Aegilops tauschii genome assembly Aet v5.0 features greater sequence contiguity and improved annotation.</title>
        <authorList>
            <person name="Wang L."/>
            <person name="Zhu T."/>
            <person name="Rodriguez J.C."/>
            <person name="Deal K.R."/>
            <person name="Dubcovsky J."/>
            <person name="McGuire P.E."/>
            <person name="Lux T."/>
            <person name="Spannagl M."/>
            <person name="Mayer K.F.X."/>
            <person name="Baldrich P."/>
            <person name="Meyers B.C."/>
            <person name="Huo N."/>
            <person name="Gu Y.Q."/>
            <person name="Zhou H."/>
            <person name="Devos K.M."/>
            <person name="Bennetzen J.L."/>
            <person name="Unver T."/>
            <person name="Budak H."/>
            <person name="Gulick P.J."/>
            <person name="Galiba G."/>
            <person name="Kalapos B."/>
            <person name="Nelson D.R."/>
            <person name="Li P."/>
            <person name="You F.M."/>
            <person name="Luo M.C."/>
            <person name="Dvorak J."/>
        </authorList>
    </citation>
    <scope>NUCLEOTIDE SEQUENCE [LARGE SCALE GENOMIC DNA]</scope>
    <source>
        <strain evidence="1">cv. AL8/78</strain>
    </source>
</reference>
<dbReference type="EnsemblPlants" id="AET2Gv20519000.3">
    <property type="protein sequence ID" value="AET2Gv20519000.3"/>
    <property type="gene ID" value="AET2Gv20519000"/>
</dbReference>
<evidence type="ECO:0000313" key="2">
    <source>
        <dbReference type="Proteomes" id="UP000015105"/>
    </source>
</evidence>
<keyword evidence="2" id="KW-1185">Reference proteome</keyword>
<reference evidence="1" key="3">
    <citation type="journal article" date="2017" name="Nature">
        <title>Genome sequence of the progenitor of the wheat D genome Aegilops tauschii.</title>
        <authorList>
            <person name="Luo M.C."/>
            <person name="Gu Y.Q."/>
            <person name="Puiu D."/>
            <person name="Wang H."/>
            <person name="Twardziok S.O."/>
            <person name="Deal K.R."/>
            <person name="Huo N."/>
            <person name="Zhu T."/>
            <person name="Wang L."/>
            <person name="Wang Y."/>
            <person name="McGuire P.E."/>
            <person name="Liu S."/>
            <person name="Long H."/>
            <person name="Ramasamy R.K."/>
            <person name="Rodriguez J.C."/>
            <person name="Van S.L."/>
            <person name="Yuan L."/>
            <person name="Wang Z."/>
            <person name="Xia Z."/>
            <person name="Xiao L."/>
            <person name="Anderson O.D."/>
            <person name="Ouyang S."/>
            <person name="Liang Y."/>
            <person name="Zimin A.V."/>
            <person name="Pertea G."/>
            <person name="Qi P."/>
            <person name="Bennetzen J.L."/>
            <person name="Dai X."/>
            <person name="Dawson M.W."/>
            <person name="Muller H.G."/>
            <person name="Kugler K."/>
            <person name="Rivarola-Duarte L."/>
            <person name="Spannagl M."/>
            <person name="Mayer K.F.X."/>
            <person name="Lu F.H."/>
            <person name="Bevan M.W."/>
            <person name="Leroy P."/>
            <person name="Li P."/>
            <person name="You F.M."/>
            <person name="Sun Q."/>
            <person name="Liu Z."/>
            <person name="Lyons E."/>
            <person name="Wicker T."/>
            <person name="Salzberg S.L."/>
            <person name="Devos K.M."/>
            <person name="Dvorak J."/>
        </authorList>
    </citation>
    <scope>NUCLEOTIDE SEQUENCE [LARGE SCALE GENOMIC DNA]</scope>
    <source>
        <strain evidence="1">cv. AL8/78</strain>
    </source>
</reference>
<dbReference type="Proteomes" id="UP000015105">
    <property type="component" value="Chromosome 2D"/>
</dbReference>
<reference evidence="2" key="2">
    <citation type="journal article" date="2017" name="Nat. Plants">
        <title>The Aegilops tauschii genome reveals multiple impacts of transposons.</title>
        <authorList>
            <person name="Zhao G."/>
            <person name="Zou C."/>
            <person name="Li K."/>
            <person name="Wang K."/>
            <person name="Li T."/>
            <person name="Gao L."/>
            <person name="Zhang X."/>
            <person name="Wang H."/>
            <person name="Yang Z."/>
            <person name="Liu X."/>
            <person name="Jiang W."/>
            <person name="Mao L."/>
            <person name="Kong X."/>
            <person name="Jiao Y."/>
            <person name="Jia J."/>
        </authorList>
    </citation>
    <scope>NUCLEOTIDE SEQUENCE [LARGE SCALE GENOMIC DNA]</scope>
    <source>
        <strain evidence="2">cv. AL8/78</strain>
    </source>
</reference>
<sequence>GGDNQWHSLTEVSHLWSLLAEVPNAVLETFCHRSLGASIRVLPMKRVSVEKTLVFGMRCYKEMIYCRIY</sequence>
<protein>
    <submittedName>
        <fullName evidence="1">Uncharacterized protein</fullName>
    </submittedName>
</protein>
<proteinExistence type="predicted"/>
<reference evidence="1" key="4">
    <citation type="submission" date="2019-03" db="UniProtKB">
        <authorList>
            <consortium name="EnsemblPlants"/>
        </authorList>
    </citation>
    <scope>IDENTIFICATION</scope>
</reference>
<organism evidence="1 2">
    <name type="scientific">Aegilops tauschii subsp. strangulata</name>
    <name type="common">Goatgrass</name>
    <dbReference type="NCBI Taxonomy" id="200361"/>
    <lineage>
        <taxon>Eukaryota</taxon>
        <taxon>Viridiplantae</taxon>
        <taxon>Streptophyta</taxon>
        <taxon>Embryophyta</taxon>
        <taxon>Tracheophyta</taxon>
        <taxon>Spermatophyta</taxon>
        <taxon>Magnoliopsida</taxon>
        <taxon>Liliopsida</taxon>
        <taxon>Poales</taxon>
        <taxon>Poaceae</taxon>
        <taxon>BOP clade</taxon>
        <taxon>Pooideae</taxon>
        <taxon>Triticodae</taxon>
        <taxon>Triticeae</taxon>
        <taxon>Triticinae</taxon>
        <taxon>Aegilops</taxon>
    </lineage>
</organism>
<dbReference type="Gramene" id="AET2Gv20519000.3">
    <property type="protein sequence ID" value="AET2Gv20519000.3"/>
    <property type="gene ID" value="AET2Gv20519000"/>
</dbReference>
<reference evidence="2" key="1">
    <citation type="journal article" date="2014" name="Science">
        <title>Ancient hybridizations among the ancestral genomes of bread wheat.</title>
        <authorList>
            <consortium name="International Wheat Genome Sequencing Consortium,"/>
            <person name="Marcussen T."/>
            <person name="Sandve S.R."/>
            <person name="Heier L."/>
            <person name="Spannagl M."/>
            <person name="Pfeifer M."/>
            <person name="Jakobsen K.S."/>
            <person name="Wulff B.B."/>
            <person name="Steuernagel B."/>
            <person name="Mayer K.F."/>
            <person name="Olsen O.A."/>
        </authorList>
    </citation>
    <scope>NUCLEOTIDE SEQUENCE [LARGE SCALE GENOMIC DNA]</scope>
    <source>
        <strain evidence="2">cv. AL8/78</strain>
    </source>
</reference>
<name>A0A453BII8_AEGTS</name>
<evidence type="ECO:0000313" key="1">
    <source>
        <dbReference type="EnsemblPlants" id="AET2Gv20519000.3"/>
    </source>
</evidence>
<accession>A0A453BII8</accession>